<keyword evidence="2 8" id="KW-1003">Cell membrane</keyword>
<proteinExistence type="inferred from homology"/>
<keyword evidence="10" id="KW-1185">Reference proteome</keyword>
<keyword evidence="4 8" id="KW-1133">Transmembrane helix</keyword>
<sequence length="399" mass="45971">MNRFVNKLISKSLSSGERCMVCLIGLTLNSTCFIIPIRGHCRHQNAKYFNRKSFKLEKRWWISSFAVIACLFISFIKYILDIKKILSTGDSKLAGLLAVEECIFVCAFMLVAIIAILRSKERVSFLNSLEIMLKNKYYKEIIDASWKWAAVRKWFYLRLFLGLMFVVTDSFLVIFFKEDGSLYKNFSLILSTYTLISLNVQGCNELAIIVKFRICIDMRLLEHLNMRRNGGNSYNIQLKEHLKRIGRFYVDFHNCVTNRLNSFLGPIMVVWNLATIIMLVFDIYMKTLIVQDTSEKKNIFNQLRTLVHLVGIYALVASGEKVTCVSDSTLSFLFKYPISKLSEIEAHQVEMLIYTLSTHKPEIKASDIFTVGNRLLPSISGAVVTYVLVALQFRPAWLN</sequence>
<evidence type="ECO:0000313" key="10">
    <source>
        <dbReference type="Proteomes" id="UP001431783"/>
    </source>
</evidence>
<comment type="function">
    <text evidence="8">Gustatory receptor which mediates acceptance or avoidance behavior, depending on its substrates.</text>
</comment>
<name>A0AAW1UK20_9CUCU</name>
<dbReference type="PANTHER" id="PTHR21143">
    <property type="entry name" value="INVERTEBRATE GUSTATORY RECEPTOR"/>
    <property type="match status" value="1"/>
</dbReference>
<evidence type="ECO:0000256" key="2">
    <source>
        <dbReference type="ARBA" id="ARBA00022475"/>
    </source>
</evidence>
<gene>
    <name evidence="9" type="ORF">WA026_013210</name>
</gene>
<dbReference type="Proteomes" id="UP001431783">
    <property type="component" value="Unassembled WGS sequence"/>
</dbReference>
<dbReference type="GO" id="GO:0030424">
    <property type="term" value="C:axon"/>
    <property type="evidence" value="ECO:0007669"/>
    <property type="project" value="TreeGrafter"/>
</dbReference>
<feature type="transmembrane region" description="Helical" evidence="8">
    <location>
        <begin position="20"/>
        <end position="39"/>
    </location>
</feature>
<dbReference type="GO" id="GO:0007165">
    <property type="term" value="P:signal transduction"/>
    <property type="evidence" value="ECO:0007669"/>
    <property type="project" value="UniProtKB-KW"/>
</dbReference>
<keyword evidence="7 8" id="KW-0807">Transducer</keyword>
<comment type="caution">
    <text evidence="8">Lacks conserved residue(s) required for the propagation of feature annotation.</text>
</comment>
<dbReference type="AlphaFoldDB" id="A0AAW1UK20"/>
<accession>A0AAW1UK20</accession>
<protein>
    <recommendedName>
        <fullName evidence="8">Gustatory receptor</fullName>
    </recommendedName>
</protein>
<evidence type="ECO:0000256" key="4">
    <source>
        <dbReference type="ARBA" id="ARBA00022989"/>
    </source>
</evidence>
<dbReference type="GO" id="GO:0005886">
    <property type="term" value="C:plasma membrane"/>
    <property type="evidence" value="ECO:0007669"/>
    <property type="project" value="UniProtKB-SubCell"/>
</dbReference>
<evidence type="ECO:0000256" key="6">
    <source>
        <dbReference type="ARBA" id="ARBA00023170"/>
    </source>
</evidence>
<comment type="caution">
    <text evidence="9">The sequence shown here is derived from an EMBL/GenBank/DDBJ whole genome shotgun (WGS) entry which is preliminary data.</text>
</comment>
<comment type="similarity">
    <text evidence="8">Belongs to the insect chemoreceptor superfamily. Gustatory receptor (GR) family.</text>
</comment>
<dbReference type="GO" id="GO:0043025">
    <property type="term" value="C:neuronal cell body"/>
    <property type="evidence" value="ECO:0007669"/>
    <property type="project" value="TreeGrafter"/>
</dbReference>
<feature type="transmembrane region" description="Helical" evidence="8">
    <location>
        <begin position="92"/>
        <end position="117"/>
    </location>
</feature>
<keyword evidence="3 8" id="KW-0812">Transmembrane</keyword>
<evidence type="ECO:0000256" key="1">
    <source>
        <dbReference type="ARBA" id="ARBA00004651"/>
    </source>
</evidence>
<dbReference type="GO" id="GO:0050909">
    <property type="term" value="P:sensory perception of taste"/>
    <property type="evidence" value="ECO:0007669"/>
    <property type="project" value="InterPro"/>
</dbReference>
<dbReference type="GO" id="GO:0030425">
    <property type="term" value="C:dendrite"/>
    <property type="evidence" value="ECO:0007669"/>
    <property type="project" value="TreeGrafter"/>
</dbReference>
<reference evidence="9 10" key="1">
    <citation type="submission" date="2023-03" db="EMBL/GenBank/DDBJ databases">
        <title>Genome insight into feeding habits of ladybird beetles.</title>
        <authorList>
            <person name="Li H.-S."/>
            <person name="Huang Y.-H."/>
            <person name="Pang H."/>
        </authorList>
    </citation>
    <scope>NUCLEOTIDE SEQUENCE [LARGE SCALE GENOMIC DNA]</scope>
    <source>
        <strain evidence="9">SYSU_2023b</strain>
        <tissue evidence="9">Whole body</tissue>
    </source>
</reference>
<keyword evidence="6 8" id="KW-0675">Receptor</keyword>
<dbReference type="EMBL" id="JARQZJ010000066">
    <property type="protein sequence ID" value="KAK9880882.1"/>
    <property type="molecule type" value="Genomic_DNA"/>
</dbReference>
<feature type="transmembrane region" description="Helical" evidence="8">
    <location>
        <begin position="263"/>
        <end position="284"/>
    </location>
</feature>
<evidence type="ECO:0000313" key="9">
    <source>
        <dbReference type="EMBL" id="KAK9880882.1"/>
    </source>
</evidence>
<keyword evidence="5 8" id="KW-0472">Membrane</keyword>
<dbReference type="InterPro" id="IPR013604">
    <property type="entry name" value="7TM_chemorcpt"/>
</dbReference>
<comment type="subcellular location">
    <subcellularLocation>
        <location evidence="1 8">Cell membrane</location>
        <topology evidence="1 8">Multi-pass membrane protein</topology>
    </subcellularLocation>
</comment>
<feature type="transmembrane region" description="Helical" evidence="8">
    <location>
        <begin position="155"/>
        <end position="176"/>
    </location>
</feature>
<dbReference type="Pfam" id="PF08395">
    <property type="entry name" value="7tm_7"/>
    <property type="match status" value="1"/>
</dbReference>
<feature type="transmembrane region" description="Helical" evidence="8">
    <location>
        <begin position="60"/>
        <end position="80"/>
    </location>
</feature>
<dbReference type="PANTHER" id="PTHR21143:SF121">
    <property type="entry name" value="GUSTATORY AND ODORANT RECEPTOR 21A"/>
    <property type="match status" value="1"/>
</dbReference>
<organism evidence="9 10">
    <name type="scientific">Henosepilachna vigintioctopunctata</name>
    <dbReference type="NCBI Taxonomy" id="420089"/>
    <lineage>
        <taxon>Eukaryota</taxon>
        <taxon>Metazoa</taxon>
        <taxon>Ecdysozoa</taxon>
        <taxon>Arthropoda</taxon>
        <taxon>Hexapoda</taxon>
        <taxon>Insecta</taxon>
        <taxon>Pterygota</taxon>
        <taxon>Neoptera</taxon>
        <taxon>Endopterygota</taxon>
        <taxon>Coleoptera</taxon>
        <taxon>Polyphaga</taxon>
        <taxon>Cucujiformia</taxon>
        <taxon>Coccinelloidea</taxon>
        <taxon>Coccinellidae</taxon>
        <taxon>Epilachninae</taxon>
        <taxon>Epilachnini</taxon>
        <taxon>Henosepilachna</taxon>
    </lineage>
</organism>
<evidence type="ECO:0000256" key="7">
    <source>
        <dbReference type="ARBA" id="ARBA00023224"/>
    </source>
</evidence>
<evidence type="ECO:0000256" key="5">
    <source>
        <dbReference type="ARBA" id="ARBA00023136"/>
    </source>
</evidence>
<evidence type="ECO:0000256" key="3">
    <source>
        <dbReference type="ARBA" id="ARBA00022692"/>
    </source>
</evidence>
<evidence type="ECO:0000256" key="8">
    <source>
        <dbReference type="RuleBase" id="RU363108"/>
    </source>
</evidence>